<feature type="domain" description="Reverse transcriptase" evidence="2">
    <location>
        <begin position="175"/>
        <end position="259"/>
    </location>
</feature>
<evidence type="ECO:0000313" key="4">
    <source>
        <dbReference type="Proteomes" id="UP000036403"/>
    </source>
</evidence>
<proteinExistence type="predicted"/>
<dbReference type="AlphaFoldDB" id="A0A0J7KD99"/>
<feature type="coiled-coil region" evidence="1">
    <location>
        <begin position="2"/>
        <end position="102"/>
    </location>
</feature>
<keyword evidence="1" id="KW-0175">Coiled coil</keyword>
<keyword evidence="4" id="KW-1185">Reference proteome</keyword>
<dbReference type="Pfam" id="PF00078">
    <property type="entry name" value="RVT_1"/>
    <property type="match status" value="1"/>
</dbReference>
<gene>
    <name evidence="3" type="ORF">RF55_12211</name>
</gene>
<dbReference type="PANTHER" id="PTHR47027">
    <property type="entry name" value="REVERSE TRANSCRIPTASE DOMAIN-CONTAINING PROTEIN"/>
    <property type="match status" value="1"/>
</dbReference>
<dbReference type="InterPro" id="IPR000477">
    <property type="entry name" value="RT_dom"/>
</dbReference>
<comment type="caution">
    <text evidence="3">The sequence shown here is derived from an EMBL/GenBank/DDBJ whole genome shotgun (WGS) entry which is preliminary data.</text>
</comment>
<dbReference type="PaxDb" id="67767-A0A0J7KD99"/>
<accession>A0A0J7KD99</accession>
<evidence type="ECO:0000256" key="1">
    <source>
        <dbReference type="SAM" id="Coils"/>
    </source>
</evidence>
<name>A0A0J7KD99_LASNI</name>
<dbReference type="PANTHER" id="PTHR47027:SF20">
    <property type="entry name" value="REVERSE TRANSCRIPTASE-LIKE PROTEIN WITH RNA-DIRECTED DNA POLYMERASE DOMAIN"/>
    <property type="match status" value="1"/>
</dbReference>
<evidence type="ECO:0000259" key="2">
    <source>
        <dbReference type="Pfam" id="PF00078"/>
    </source>
</evidence>
<organism evidence="3 4">
    <name type="scientific">Lasius niger</name>
    <name type="common">Black garden ant</name>
    <dbReference type="NCBI Taxonomy" id="67767"/>
    <lineage>
        <taxon>Eukaryota</taxon>
        <taxon>Metazoa</taxon>
        <taxon>Ecdysozoa</taxon>
        <taxon>Arthropoda</taxon>
        <taxon>Hexapoda</taxon>
        <taxon>Insecta</taxon>
        <taxon>Pterygota</taxon>
        <taxon>Neoptera</taxon>
        <taxon>Endopterygota</taxon>
        <taxon>Hymenoptera</taxon>
        <taxon>Apocrita</taxon>
        <taxon>Aculeata</taxon>
        <taxon>Formicoidea</taxon>
        <taxon>Formicidae</taxon>
        <taxon>Formicinae</taxon>
        <taxon>Lasius</taxon>
        <taxon>Lasius</taxon>
    </lineage>
</organism>
<dbReference type="Proteomes" id="UP000036403">
    <property type="component" value="Unassembled WGS sequence"/>
</dbReference>
<reference evidence="3 4" key="1">
    <citation type="submission" date="2015-04" db="EMBL/GenBank/DDBJ databases">
        <title>Lasius niger genome sequencing.</title>
        <authorList>
            <person name="Konorov E.A."/>
            <person name="Nikitin M.A."/>
            <person name="Kirill M.V."/>
            <person name="Chang P."/>
        </authorList>
    </citation>
    <scope>NUCLEOTIDE SEQUENCE [LARGE SCALE GENOMIC DNA]</scope>
    <source>
        <tissue evidence="3">Whole</tissue>
    </source>
</reference>
<dbReference type="EMBL" id="LBMM01009178">
    <property type="protein sequence ID" value="KMQ88327.1"/>
    <property type="molecule type" value="Genomic_DNA"/>
</dbReference>
<dbReference type="OrthoDB" id="7694702at2759"/>
<evidence type="ECO:0000313" key="3">
    <source>
        <dbReference type="EMBL" id="KMQ88327.1"/>
    </source>
</evidence>
<sequence>MGERKEEDREGWERELREELRKDMITGIKTLGEGIREDLRGIKDGLARQGEGIKEELEKIKEEFGERERKWEEERREIRERIENLERKVERLIKKRKGKVGEGGKDGTGILRGREERIDDDLTWEERKVRWKLRETAREEEGEGRRVRMGNGGLQIDVIADLEEEIARGKWGGVKLGEKKIFSMAYADDIVLLAEKDDEMSAMLARTERYINNKKLEVNVMKTKIMVFRKGGRRRKRVKWMWKGKKIEEVKEIKYLSYVFQSNGRQDGHVRDRIRKAVGIMGRVWSIGKRKFGKDIRKRTWLFDALFWMVLSYGAEIWGWKERAKVEKVEERFLKWLLGVDRRTPGYMVREELKRDKLRSRAARRAWNFEIRLEKGKGGRLAKDCLEEIKKRTEKGR</sequence>
<protein>
    <recommendedName>
        <fullName evidence="2">Reverse transcriptase domain-containing protein</fullName>
    </recommendedName>
</protein>